<keyword evidence="1" id="KW-0472">Membrane</keyword>
<evidence type="ECO:0000313" key="2">
    <source>
        <dbReference type="EMBL" id="WPU66440.1"/>
    </source>
</evidence>
<protein>
    <submittedName>
        <fullName evidence="2">Succinate dehydrogenase cytochrome b subunit</fullName>
    </submittedName>
</protein>
<sequence length="226" mass="24638">MMTSAVNHYLGSSIGRKQLVAVTGLLLCGFLVGHLSGNFLLMVGPDAFNLYSHKLISLGALLWLIEAGLGLVFLVHLGLAIKLTIENKKARGVQKYAVKRNTGRGTTFMSATMPYTGLVLLVFIILHLMNLKFGAYYETTVGGVVMRDIYRTTMEYFANPVNVAWYVVAMVCAALHTAHGFASAFQSLGLNHGRYYPKIKLIGYVYAVAVGGGFAFLSVWAYLKGV</sequence>
<dbReference type="EMBL" id="CP139487">
    <property type="protein sequence ID" value="WPU66440.1"/>
    <property type="molecule type" value="Genomic_DNA"/>
</dbReference>
<dbReference type="AlphaFoldDB" id="A0AAX4HTC6"/>
<feature type="transmembrane region" description="Helical" evidence="1">
    <location>
        <begin position="61"/>
        <end position="85"/>
    </location>
</feature>
<feature type="transmembrane region" description="Helical" evidence="1">
    <location>
        <begin position="20"/>
        <end position="41"/>
    </location>
</feature>
<proteinExistence type="predicted"/>
<reference evidence="2 3" key="1">
    <citation type="submission" date="2023-11" db="EMBL/GenBank/DDBJ databases">
        <title>Peredibacter starrii A3.12.</title>
        <authorList>
            <person name="Mitchell R.J."/>
        </authorList>
    </citation>
    <scope>NUCLEOTIDE SEQUENCE [LARGE SCALE GENOMIC DNA]</scope>
    <source>
        <strain evidence="2 3">A3.12</strain>
    </source>
</reference>
<dbReference type="NCBIfam" id="TIGR02046">
    <property type="entry name" value="sdhC_b558_fam"/>
    <property type="match status" value="1"/>
</dbReference>
<gene>
    <name evidence="2" type="ORF">SOO65_06745</name>
</gene>
<dbReference type="RefSeq" id="WP_321398651.1">
    <property type="nucleotide sequence ID" value="NZ_CP139487.1"/>
</dbReference>
<organism evidence="2 3">
    <name type="scientific">Peredibacter starrii</name>
    <dbReference type="NCBI Taxonomy" id="28202"/>
    <lineage>
        <taxon>Bacteria</taxon>
        <taxon>Pseudomonadati</taxon>
        <taxon>Bdellovibrionota</taxon>
        <taxon>Bacteriovoracia</taxon>
        <taxon>Bacteriovoracales</taxon>
        <taxon>Bacteriovoracaceae</taxon>
        <taxon>Peredibacter</taxon>
    </lineage>
</organism>
<dbReference type="InterPro" id="IPR034804">
    <property type="entry name" value="SQR/QFR_C/D"/>
</dbReference>
<dbReference type="SUPFAM" id="SSF81343">
    <property type="entry name" value="Fumarate reductase respiratory complex transmembrane subunits"/>
    <property type="match status" value="1"/>
</dbReference>
<feature type="transmembrane region" description="Helical" evidence="1">
    <location>
        <begin position="201"/>
        <end position="223"/>
    </location>
</feature>
<keyword evidence="1" id="KW-0812">Transmembrane</keyword>
<feature type="transmembrane region" description="Helical" evidence="1">
    <location>
        <begin position="106"/>
        <end position="129"/>
    </location>
</feature>
<dbReference type="Gene3D" id="1.20.1300.10">
    <property type="entry name" value="Fumarate reductase/succinate dehydrogenase, transmembrane subunit"/>
    <property type="match status" value="1"/>
</dbReference>
<dbReference type="Proteomes" id="UP001324634">
    <property type="component" value="Chromosome"/>
</dbReference>
<dbReference type="CDD" id="cd03498">
    <property type="entry name" value="SQR_TypeB_2_TM"/>
    <property type="match status" value="1"/>
</dbReference>
<accession>A0AAX4HTC6</accession>
<keyword evidence="3" id="KW-1185">Reference proteome</keyword>
<dbReference type="InterPro" id="IPR011138">
    <property type="entry name" value="Cytochrome_b-558"/>
</dbReference>
<keyword evidence="1" id="KW-1133">Transmembrane helix</keyword>
<evidence type="ECO:0000313" key="3">
    <source>
        <dbReference type="Proteomes" id="UP001324634"/>
    </source>
</evidence>
<feature type="transmembrane region" description="Helical" evidence="1">
    <location>
        <begin position="163"/>
        <end position="189"/>
    </location>
</feature>
<name>A0AAX4HTC6_9BACT</name>
<evidence type="ECO:0000256" key="1">
    <source>
        <dbReference type="SAM" id="Phobius"/>
    </source>
</evidence>
<dbReference type="GO" id="GO:0016020">
    <property type="term" value="C:membrane"/>
    <property type="evidence" value="ECO:0007669"/>
    <property type="project" value="InterPro"/>
</dbReference>
<dbReference type="KEGG" id="psti:SOO65_06745"/>